<dbReference type="RefSeq" id="WP_262710758.1">
    <property type="nucleotide sequence ID" value="NZ_JADMYS010000019.1"/>
</dbReference>
<gene>
    <name evidence="1" type="ORF">Q4469_12755</name>
</gene>
<protein>
    <submittedName>
        <fullName evidence="1">Uncharacterized protein</fullName>
    </submittedName>
</protein>
<dbReference type="AlphaFoldDB" id="A0AAW7WQK2"/>
<comment type="caution">
    <text evidence="1">The sequence shown here is derived from an EMBL/GenBank/DDBJ whole genome shotgun (WGS) entry which is preliminary data.</text>
</comment>
<dbReference type="Proteomes" id="UP001170023">
    <property type="component" value="Unassembled WGS sequence"/>
</dbReference>
<organism evidence="1 2">
    <name type="scientific">Bacteroides caccae</name>
    <dbReference type="NCBI Taxonomy" id="47678"/>
    <lineage>
        <taxon>Bacteria</taxon>
        <taxon>Pseudomonadati</taxon>
        <taxon>Bacteroidota</taxon>
        <taxon>Bacteroidia</taxon>
        <taxon>Bacteroidales</taxon>
        <taxon>Bacteroidaceae</taxon>
        <taxon>Bacteroides</taxon>
    </lineage>
</organism>
<sequence>MPANTWYSVDVLEPFVLFEVKDGKYGDDGTEKLNDFKIKQWSTSLKSPSQTPLAISKRILSIL</sequence>
<evidence type="ECO:0000313" key="1">
    <source>
        <dbReference type="EMBL" id="MDO6358546.1"/>
    </source>
</evidence>
<reference evidence="1" key="1">
    <citation type="submission" date="2023-07" db="EMBL/GenBank/DDBJ databases">
        <title>Whole Genome Sequencing of Colonoscopy isolates.</title>
        <authorList>
            <person name="Surve S.V."/>
            <person name="Valls R.A."/>
            <person name="Barrak K.E."/>
            <person name="Gardner T.B."/>
            <person name="O'Toole G.A."/>
        </authorList>
    </citation>
    <scope>NUCLEOTIDE SEQUENCE</scope>
    <source>
        <strain evidence="1">GP0119</strain>
    </source>
</reference>
<evidence type="ECO:0000313" key="2">
    <source>
        <dbReference type="Proteomes" id="UP001170023"/>
    </source>
</evidence>
<proteinExistence type="predicted"/>
<name>A0AAW7WQK2_9BACE</name>
<accession>A0AAW7WQK2</accession>
<dbReference type="EMBL" id="JAUONL010000009">
    <property type="protein sequence ID" value="MDO6358546.1"/>
    <property type="molecule type" value="Genomic_DNA"/>
</dbReference>